<evidence type="ECO:0000313" key="3">
    <source>
        <dbReference type="Proteomes" id="UP000735302"/>
    </source>
</evidence>
<accession>A0AAV4DB04</accession>
<feature type="region of interest" description="Disordered" evidence="1">
    <location>
        <begin position="54"/>
        <end position="88"/>
    </location>
</feature>
<organism evidence="2 3">
    <name type="scientific">Plakobranchus ocellatus</name>
    <dbReference type="NCBI Taxonomy" id="259542"/>
    <lineage>
        <taxon>Eukaryota</taxon>
        <taxon>Metazoa</taxon>
        <taxon>Spiralia</taxon>
        <taxon>Lophotrochozoa</taxon>
        <taxon>Mollusca</taxon>
        <taxon>Gastropoda</taxon>
        <taxon>Heterobranchia</taxon>
        <taxon>Euthyneura</taxon>
        <taxon>Panpulmonata</taxon>
        <taxon>Sacoglossa</taxon>
        <taxon>Placobranchoidea</taxon>
        <taxon>Plakobranchidae</taxon>
        <taxon>Plakobranchus</taxon>
    </lineage>
</organism>
<proteinExistence type="predicted"/>
<comment type="caution">
    <text evidence="2">The sequence shown here is derived from an EMBL/GenBank/DDBJ whole genome shotgun (WGS) entry which is preliminary data.</text>
</comment>
<dbReference type="AlphaFoldDB" id="A0AAV4DB04"/>
<evidence type="ECO:0000256" key="1">
    <source>
        <dbReference type="SAM" id="MobiDB-lite"/>
    </source>
</evidence>
<sequence length="120" mass="12951">MAGGRGSGVSVSAMDHPGVADMVKYLAGVMERLALWAHCEQLASLKSGELRQLSSERPHMVEPSIPHPVTDSLHGGAKHTPPSHRQPTWWSQAYSTQSQTAYMVEPSIPHPVTDSLLGTN</sequence>
<keyword evidence="3" id="KW-1185">Reference proteome</keyword>
<evidence type="ECO:0000313" key="2">
    <source>
        <dbReference type="EMBL" id="GFO41243.1"/>
    </source>
</evidence>
<dbReference type="Proteomes" id="UP000735302">
    <property type="component" value="Unassembled WGS sequence"/>
</dbReference>
<name>A0AAV4DB04_9GAST</name>
<reference evidence="2 3" key="1">
    <citation type="journal article" date="2021" name="Elife">
        <title>Chloroplast acquisition without the gene transfer in kleptoplastic sea slugs, Plakobranchus ocellatus.</title>
        <authorList>
            <person name="Maeda T."/>
            <person name="Takahashi S."/>
            <person name="Yoshida T."/>
            <person name="Shimamura S."/>
            <person name="Takaki Y."/>
            <person name="Nagai Y."/>
            <person name="Toyoda A."/>
            <person name="Suzuki Y."/>
            <person name="Arimoto A."/>
            <person name="Ishii H."/>
            <person name="Satoh N."/>
            <person name="Nishiyama T."/>
            <person name="Hasebe M."/>
            <person name="Maruyama T."/>
            <person name="Minagawa J."/>
            <person name="Obokata J."/>
            <person name="Shigenobu S."/>
        </authorList>
    </citation>
    <scope>NUCLEOTIDE SEQUENCE [LARGE SCALE GENOMIC DNA]</scope>
</reference>
<protein>
    <submittedName>
        <fullName evidence="2">Uncharacterized protein</fullName>
    </submittedName>
</protein>
<gene>
    <name evidence="2" type="ORF">PoB_006774800</name>
</gene>
<dbReference type="EMBL" id="BLXT01007673">
    <property type="protein sequence ID" value="GFO41243.1"/>
    <property type="molecule type" value="Genomic_DNA"/>
</dbReference>